<dbReference type="Pfam" id="PF07508">
    <property type="entry name" value="Recombinase"/>
    <property type="match status" value="1"/>
</dbReference>
<dbReference type="PATRIC" id="fig|1367847.3.peg.79"/>
<dbReference type="GO" id="GO:0003677">
    <property type="term" value="F:DNA binding"/>
    <property type="evidence" value="ECO:0007669"/>
    <property type="project" value="InterPro"/>
</dbReference>
<proteinExistence type="predicted"/>
<name>S5XQC3_PARAH</name>
<dbReference type="EMBL" id="CP006650">
    <property type="protein sequence ID" value="AGT07252.1"/>
    <property type="molecule type" value="Genomic_DNA"/>
</dbReference>
<dbReference type="HOGENOM" id="CLU_010686_0_1_5"/>
<dbReference type="Proteomes" id="UP000015480">
    <property type="component" value="Chromosome"/>
</dbReference>
<reference evidence="2 3" key="1">
    <citation type="journal article" date="2014" name="BMC Genomics">
        <title>Architecture and functions of a multipartite genome of the methylotrophic bacterium Paracoccus aminophilus JCM 7686, containing primary and secondary chromids.</title>
        <authorList>
            <person name="Dziewit L."/>
            <person name="Czarnecki J."/>
            <person name="Wibberg D."/>
            <person name="Radlinska M."/>
            <person name="Mrozek P."/>
            <person name="Szymczak M."/>
            <person name="Schluter A."/>
            <person name="Puhler A."/>
            <person name="Bartosik D."/>
        </authorList>
    </citation>
    <scope>NUCLEOTIDE SEQUENCE [LARGE SCALE GENOMIC DNA]</scope>
    <source>
        <strain evidence="2">JCM 7686</strain>
    </source>
</reference>
<organism evidence="2 3">
    <name type="scientific">Paracoccus aminophilus JCM 7686</name>
    <dbReference type="NCBI Taxonomy" id="1367847"/>
    <lineage>
        <taxon>Bacteria</taxon>
        <taxon>Pseudomonadati</taxon>
        <taxon>Pseudomonadota</taxon>
        <taxon>Alphaproteobacteria</taxon>
        <taxon>Rhodobacterales</taxon>
        <taxon>Paracoccaceae</taxon>
        <taxon>Paracoccus</taxon>
    </lineage>
</organism>
<keyword evidence="3" id="KW-1185">Reference proteome</keyword>
<evidence type="ECO:0000313" key="2">
    <source>
        <dbReference type="EMBL" id="AGT07252.1"/>
    </source>
</evidence>
<dbReference type="InterPro" id="IPR011109">
    <property type="entry name" value="DNA_bind_recombinase_dom"/>
</dbReference>
<dbReference type="eggNOG" id="COG1961">
    <property type="taxonomic scope" value="Bacteria"/>
</dbReference>
<dbReference type="RefSeq" id="WP_020948892.1">
    <property type="nucleotide sequence ID" value="NC_022041.1"/>
</dbReference>
<feature type="domain" description="Recombinase" evidence="1">
    <location>
        <begin position="165"/>
        <end position="201"/>
    </location>
</feature>
<evidence type="ECO:0000313" key="3">
    <source>
        <dbReference type="Proteomes" id="UP000015480"/>
    </source>
</evidence>
<gene>
    <name evidence="2" type="ORF">JCM7686_0141</name>
</gene>
<evidence type="ECO:0000259" key="1">
    <source>
        <dbReference type="Pfam" id="PF07508"/>
    </source>
</evidence>
<dbReference type="OrthoDB" id="2290206at2"/>
<dbReference type="KEGG" id="pami:JCM7686_0141"/>
<dbReference type="GO" id="GO:0000150">
    <property type="term" value="F:DNA strand exchange activity"/>
    <property type="evidence" value="ECO:0007669"/>
    <property type="project" value="InterPro"/>
</dbReference>
<protein>
    <submittedName>
        <fullName evidence="2">Resolvase domain-containing protein</fullName>
    </submittedName>
</protein>
<sequence>MARFVIYTRSGPEDLGRADVSLAAQNRDIELYLADYVSAPDILGHYCDRLTSIEERARNLDTALSLCQETGATLLVARTDRLPFDDMGFAPFFANAGLALRVASLPDAPKSELLVFARLQAQERRFDHRQARQALPDEITTRQTYQRPRGHDQIEQIARIALPLRHRGATMGDIASELNRAGITTARGAAWRATNVSRILSYLETNPAT</sequence>
<accession>S5XQC3</accession>
<dbReference type="AlphaFoldDB" id="S5XQC3"/>